<accession>A0A1Y1IQR4</accession>
<dbReference type="InterPro" id="IPR000868">
    <property type="entry name" value="Isochorismatase-like_dom"/>
</dbReference>
<dbReference type="GO" id="GO:0019365">
    <property type="term" value="P:pyridine nucleotide salvage"/>
    <property type="evidence" value="ECO:0007669"/>
    <property type="project" value="InterPro"/>
</dbReference>
<keyword evidence="4" id="KW-1185">Reference proteome</keyword>
<dbReference type="PANTHER" id="PTHR47297:SF2">
    <property type="entry name" value="OS02G0606800 PROTEIN"/>
    <property type="match status" value="1"/>
</dbReference>
<sequence>MGSPKSAPASSGTYCSKFEQYKAGSKRVGLVIVDEVNGFATVGAGSCAPLRLSPQIDKMIDETDRLARHFLDRGWPVLAFMDRHEVGVLEPPWPRHCERGSGEEEFVPRLRWLDNTKCAKIYKNCADGFLGAFRKDGSNDFAKWVKENAVEHILVVGTCTDVCVLDFVVSALSARNHGMVPPLSEVFVYTEGCATSDLTREEAEKEGTTPHPQGPTHHIGLYVMLIRGAKLVNAVRFEDMISAFRQEMREGIRGMEEDDDDSQRVTRLSLDDGGALPKQASGAPQEDVQKAALAAIEGVWNQLKHADSTMRRIHETQDVSEGYRHYLDVMKEPGGQTFDYEDAPPEEFKKRLNIFAGWIPFLVEQLKDDKIKFLGAPPFMDYCGDYDICCFSQEEHAH</sequence>
<comment type="similarity">
    <text evidence="1">Belongs to the isochorismatase family.</text>
</comment>
<dbReference type="PANTHER" id="PTHR47297">
    <property type="match status" value="1"/>
</dbReference>
<gene>
    <name evidence="3" type="ORF">KFL_006440050</name>
</gene>
<organism evidence="3 4">
    <name type="scientific">Klebsormidium nitens</name>
    <name type="common">Green alga</name>
    <name type="synonym">Ulothrix nitens</name>
    <dbReference type="NCBI Taxonomy" id="105231"/>
    <lineage>
        <taxon>Eukaryota</taxon>
        <taxon>Viridiplantae</taxon>
        <taxon>Streptophyta</taxon>
        <taxon>Klebsormidiophyceae</taxon>
        <taxon>Klebsormidiales</taxon>
        <taxon>Klebsormidiaceae</taxon>
        <taxon>Klebsormidium</taxon>
    </lineage>
</organism>
<dbReference type="OrthoDB" id="2013482at2759"/>
<reference evidence="3 4" key="1">
    <citation type="journal article" date="2014" name="Nat. Commun.">
        <title>Klebsormidium flaccidum genome reveals primary factors for plant terrestrial adaptation.</title>
        <authorList>
            <person name="Hori K."/>
            <person name="Maruyama F."/>
            <person name="Fujisawa T."/>
            <person name="Togashi T."/>
            <person name="Yamamoto N."/>
            <person name="Seo M."/>
            <person name="Sato S."/>
            <person name="Yamada T."/>
            <person name="Mori H."/>
            <person name="Tajima N."/>
            <person name="Moriyama T."/>
            <person name="Ikeuchi M."/>
            <person name="Watanabe M."/>
            <person name="Wada H."/>
            <person name="Kobayashi K."/>
            <person name="Saito M."/>
            <person name="Masuda T."/>
            <person name="Sasaki-Sekimoto Y."/>
            <person name="Mashiguchi K."/>
            <person name="Awai K."/>
            <person name="Shimojima M."/>
            <person name="Masuda S."/>
            <person name="Iwai M."/>
            <person name="Nobusawa T."/>
            <person name="Narise T."/>
            <person name="Kondo S."/>
            <person name="Saito H."/>
            <person name="Sato R."/>
            <person name="Murakawa M."/>
            <person name="Ihara Y."/>
            <person name="Oshima-Yamada Y."/>
            <person name="Ohtaka K."/>
            <person name="Satoh M."/>
            <person name="Sonobe K."/>
            <person name="Ishii M."/>
            <person name="Ohtani R."/>
            <person name="Kanamori-Sato M."/>
            <person name="Honoki R."/>
            <person name="Miyazaki D."/>
            <person name="Mochizuki H."/>
            <person name="Umetsu J."/>
            <person name="Higashi K."/>
            <person name="Shibata D."/>
            <person name="Kamiya Y."/>
            <person name="Sato N."/>
            <person name="Nakamura Y."/>
            <person name="Tabata S."/>
            <person name="Ida S."/>
            <person name="Kurokawa K."/>
            <person name="Ohta H."/>
        </authorList>
    </citation>
    <scope>NUCLEOTIDE SEQUENCE [LARGE SCALE GENOMIC DNA]</scope>
    <source>
        <strain evidence="3 4">NIES-2285</strain>
    </source>
</reference>
<dbReference type="Proteomes" id="UP000054558">
    <property type="component" value="Unassembled WGS sequence"/>
</dbReference>
<feature type="domain" description="Isochorismatase-like" evidence="2">
    <location>
        <begin position="30"/>
        <end position="204"/>
    </location>
</feature>
<dbReference type="CDD" id="cd00431">
    <property type="entry name" value="cysteine_hydrolases"/>
    <property type="match status" value="1"/>
</dbReference>
<dbReference type="SUPFAM" id="SSF52499">
    <property type="entry name" value="Isochorismatase-like hydrolases"/>
    <property type="match status" value="1"/>
</dbReference>
<dbReference type="Pfam" id="PF00857">
    <property type="entry name" value="Isochorismatase"/>
    <property type="match status" value="1"/>
</dbReference>
<dbReference type="InterPro" id="IPR036380">
    <property type="entry name" value="Isochorismatase-like_sf"/>
</dbReference>
<name>A0A1Y1IQR4_KLENI</name>
<evidence type="ECO:0000313" key="4">
    <source>
        <dbReference type="Proteomes" id="UP000054558"/>
    </source>
</evidence>
<dbReference type="AlphaFoldDB" id="A0A1Y1IQR4"/>
<proteinExistence type="inferred from homology"/>
<dbReference type="Gene3D" id="3.40.50.850">
    <property type="entry name" value="Isochorismatase-like"/>
    <property type="match status" value="1"/>
</dbReference>
<evidence type="ECO:0000313" key="3">
    <source>
        <dbReference type="EMBL" id="GAQ90478.1"/>
    </source>
</evidence>
<protein>
    <recommendedName>
        <fullName evidence="2">Isochorismatase-like domain-containing protein</fullName>
    </recommendedName>
</protein>
<dbReference type="EMBL" id="DF237593">
    <property type="protein sequence ID" value="GAQ90478.1"/>
    <property type="molecule type" value="Genomic_DNA"/>
</dbReference>
<dbReference type="InterPro" id="IPR044717">
    <property type="entry name" value="NIC1"/>
</dbReference>
<evidence type="ECO:0000256" key="1">
    <source>
        <dbReference type="ARBA" id="ARBA00006336"/>
    </source>
</evidence>
<dbReference type="GO" id="GO:0008936">
    <property type="term" value="F:nicotinamidase activity"/>
    <property type="evidence" value="ECO:0007669"/>
    <property type="project" value="InterPro"/>
</dbReference>
<evidence type="ECO:0000259" key="2">
    <source>
        <dbReference type="Pfam" id="PF00857"/>
    </source>
</evidence>